<reference evidence="3" key="2">
    <citation type="submission" date="2020-05" db="UniProtKB">
        <authorList>
            <consortium name="EnsemblMetazoa"/>
        </authorList>
    </citation>
    <scope>IDENTIFICATION</scope>
    <source>
        <strain evidence="3">wikel</strain>
    </source>
</reference>
<organism>
    <name type="scientific">Ixodes scapularis</name>
    <name type="common">Black-legged tick</name>
    <name type="synonym">Deer tick</name>
    <dbReference type="NCBI Taxonomy" id="6945"/>
    <lineage>
        <taxon>Eukaryota</taxon>
        <taxon>Metazoa</taxon>
        <taxon>Ecdysozoa</taxon>
        <taxon>Arthropoda</taxon>
        <taxon>Chelicerata</taxon>
        <taxon>Arachnida</taxon>
        <taxon>Acari</taxon>
        <taxon>Parasitiformes</taxon>
        <taxon>Ixodida</taxon>
        <taxon>Ixodoidea</taxon>
        <taxon>Ixodidae</taxon>
        <taxon>Ixodinae</taxon>
        <taxon>Ixodes</taxon>
    </lineage>
</organism>
<sequence length="216" mass="24020">MLESKDDTVFALTETWLDETTRDGQIADTTRYQIFRKDRSTSRGGGVMVLAPSHIICRRRADLEQDNLEAVFVELRTPRSKFLLACVYIAPNTHSSSFGSLQTSIDRLLELGTSYASVYLLGDFNVHIDWRDLSSPIAADPASQQLLEMVETAGLVQLCSDPTYRSAAGNESQLDLCFTTNPTPVLDCYAQESLVGCDKAIHIECYTSLPRQGHFT</sequence>
<dbReference type="OrthoDB" id="6437545at2759"/>
<feature type="domain" description="Endonuclease/exonuclease/phosphatase" evidence="1">
    <location>
        <begin position="83"/>
        <end position="192"/>
    </location>
</feature>
<dbReference type="PANTHER" id="PTHR33395:SF22">
    <property type="entry name" value="REVERSE TRANSCRIPTASE DOMAIN-CONTAINING PROTEIN"/>
    <property type="match status" value="1"/>
</dbReference>
<dbReference type="VEuPathDB" id="VectorBase:ISCI013642"/>
<gene>
    <name evidence="2" type="ORF">IscW_ISCW013642</name>
</gene>
<dbReference type="HOGENOM" id="CLU_1280522_0_0_1"/>
<dbReference type="EMBL" id="DS967318">
    <property type="protein sequence ID" value="EEC19782.1"/>
    <property type="molecule type" value="Genomic_DNA"/>
</dbReference>
<keyword evidence="4" id="KW-1185">Reference proteome</keyword>
<dbReference type="AlphaFoldDB" id="B7QLR0"/>
<evidence type="ECO:0000259" key="1">
    <source>
        <dbReference type="Pfam" id="PF14529"/>
    </source>
</evidence>
<dbReference type="SUPFAM" id="SSF56219">
    <property type="entry name" value="DNase I-like"/>
    <property type="match status" value="1"/>
</dbReference>
<evidence type="ECO:0000313" key="3">
    <source>
        <dbReference type="EnsemblMetazoa" id="ISCW013642-PA"/>
    </source>
</evidence>
<protein>
    <recommendedName>
        <fullName evidence="1">Endonuclease/exonuclease/phosphatase domain-containing protein</fullName>
    </recommendedName>
</protein>
<dbReference type="EnsemblMetazoa" id="ISCW013642-RA">
    <property type="protein sequence ID" value="ISCW013642-PA"/>
    <property type="gene ID" value="ISCW013642"/>
</dbReference>
<dbReference type="InParanoid" id="B7QLR0"/>
<dbReference type="InterPro" id="IPR036691">
    <property type="entry name" value="Endo/exonu/phosph_ase_sf"/>
</dbReference>
<dbReference type="GO" id="GO:0003824">
    <property type="term" value="F:catalytic activity"/>
    <property type="evidence" value="ECO:0007669"/>
    <property type="project" value="InterPro"/>
</dbReference>
<name>B7QLR0_IXOSC</name>
<dbReference type="PaxDb" id="6945-B7QLR0"/>
<dbReference type="Proteomes" id="UP000001555">
    <property type="component" value="Unassembled WGS sequence"/>
</dbReference>
<feature type="non-terminal residue" evidence="2">
    <location>
        <position position="216"/>
    </location>
</feature>
<evidence type="ECO:0000313" key="2">
    <source>
        <dbReference type="EMBL" id="EEC19782.1"/>
    </source>
</evidence>
<dbReference type="InterPro" id="IPR005135">
    <property type="entry name" value="Endo/exonuclease/phosphatase"/>
</dbReference>
<evidence type="ECO:0000313" key="4">
    <source>
        <dbReference type="Proteomes" id="UP000001555"/>
    </source>
</evidence>
<dbReference type="STRING" id="6945.B7QLR0"/>
<proteinExistence type="predicted"/>
<accession>B7QLR0</accession>
<dbReference type="PANTHER" id="PTHR33395">
    <property type="entry name" value="TRANSCRIPTASE, PUTATIVE-RELATED-RELATED"/>
    <property type="match status" value="1"/>
</dbReference>
<dbReference type="Gene3D" id="3.60.10.10">
    <property type="entry name" value="Endonuclease/exonuclease/phosphatase"/>
    <property type="match status" value="1"/>
</dbReference>
<dbReference type="VEuPathDB" id="VectorBase:ISCW013642"/>
<reference evidence="2 4" key="1">
    <citation type="submission" date="2008-03" db="EMBL/GenBank/DDBJ databases">
        <title>Annotation of Ixodes scapularis.</title>
        <authorList>
            <consortium name="Ixodes scapularis Genome Project Consortium"/>
            <person name="Caler E."/>
            <person name="Hannick L.I."/>
            <person name="Bidwell S."/>
            <person name="Joardar V."/>
            <person name="Thiagarajan M."/>
            <person name="Amedeo P."/>
            <person name="Galinsky K.J."/>
            <person name="Schobel S."/>
            <person name="Inman J."/>
            <person name="Hostetler J."/>
            <person name="Miller J."/>
            <person name="Hammond M."/>
            <person name="Megy K."/>
            <person name="Lawson D."/>
            <person name="Kodira C."/>
            <person name="Sutton G."/>
            <person name="Meyer J."/>
            <person name="Hill C.A."/>
            <person name="Birren B."/>
            <person name="Nene V."/>
            <person name="Collins F."/>
            <person name="Alarcon-Chaidez F."/>
            <person name="Wikel S."/>
            <person name="Strausberg R."/>
        </authorList>
    </citation>
    <scope>NUCLEOTIDE SEQUENCE [LARGE SCALE GENOMIC DNA]</scope>
    <source>
        <strain evidence="4">Wikel</strain>
        <strain evidence="2">Wikel colony</strain>
    </source>
</reference>
<dbReference type="Pfam" id="PF14529">
    <property type="entry name" value="Exo_endo_phos_2"/>
    <property type="match status" value="1"/>
</dbReference>
<dbReference type="VEuPathDB" id="VectorBase:ISCP_002596"/>
<dbReference type="EMBL" id="ABJB010713386">
    <property type="status" value="NOT_ANNOTATED_CDS"/>
    <property type="molecule type" value="Genomic_DNA"/>
</dbReference>